<keyword evidence="7 11" id="KW-0539">Nucleus</keyword>
<feature type="compositionally biased region" description="Basic and acidic residues" evidence="12">
    <location>
        <begin position="453"/>
        <end position="464"/>
    </location>
</feature>
<feature type="binding site" evidence="9">
    <location>
        <position position="724"/>
    </location>
    <ligand>
        <name>Zn(2+)</name>
        <dbReference type="ChEBI" id="CHEBI:29105"/>
        <label>1</label>
    </ligand>
</feature>
<feature type="region of interest" description="Disordered" evidence="12">
    <location>
        <begin position="111"/>
        <end position="132"/>
    </location>
</feature>
<feature type="compositionally biased region" description="Acidic residues" evidence="12">
    <location>
        <begin position="701"/>
        <end position="716"/>
    </location>
</feature>
<dbReference type="InterPro" id="IPR024610">
    <property type="entry name" value="ING_N_histone-binding"/>
</dbReference>
<comment type="similarity">
    <text evidence="2 11">Belongs to the ING family.</text>
</comment>
<dbReference type="PROSITE" id="PS50016">
    <property type="entry name" value="ZF_PHD_2"/>
    <property type="match status" value="1"/>
</dbReference>
<dbReference type="GO" id="GO:0006325">
    <property type="term" value="P:chromatin organization"/>
    <property type="evidence" value="ECO:0007669"/>
    <property type="project" value="UniProtKB-KW"/>
</dbReference>
<dbReference type="SUPFAM" id="SSF57903">
    <property type="entry name" value="FYVE/PHD zinc finger"/>
    <property type="match status" value="1"/>
</dbReference>
<dbReference type="SMART" id="SM00249">
    <property type="entry name" value="PHD"/>
    <property type="match status" value="1"/>
</dbReference>
<dbReference type="InterPro" id="IPR001965">
    <property type="entry name" value="Znf_PHD"/>
</dbReference>
<proteinExistence type="inferred from homology"/>
<evidence type="ECO:0000256" key="2">
    <source>
        <dbReference type="ARBA" id="ARBA00010210"/>
    </source>
</evidence>
<accession>A0A9W7W550</accession>
<feature type="binding site" evidence="9">
    <location>
        <position position="767"/>
    </location>
    <ligand>
        <name>Zn(2+)</name>
        <dbReference type="ChEBI" id="CHEBI:29105"/>
        <label>2</label>
    </ligand>
</feature>
<comment type="function">
    <text evidence="11">Component of an histone acetyltransferase complex.</text>
</comment>
<feature type="binding site" evidence="9">
    <location>
        <position position="735"/>
    </location>
    <ligand>
        <name>Zn(2+)</name>
        <dbReference type="ChEBI" id="CHEBI:29105"/>
        <label>2</label>
    </ligand>
</feature>
<feature type="binding site" evidence="9">
    <location>
        <position position="764"/>
    </location>
    <ligand>
        <name>Zn(2+)</name>
        <dbReference type="ChEBI" id="CHEBI:29105"/>
        <label>2</label>
    </ligand>
</feature>
<feature type="compositionally biased region" description="Polar residues" evidence="12">
    <location>
        <begin position="410"/>
        <end position="428"/>
    </location>
</feature>
<feature type="binding site" evidence="9">
    <location>
        <position position="746"/>
    </location>
    <ligand>
        <name>Zn(2+)</name>
        <dbReference type="ChEBI" id="CHEBI:29105"/>
        <label>1</label>
    </ligand>
</feature>
<feature type="compositionally biased region" description="Acidic residues" evidence="12">
    <location>
        <begin position="605"/>
        <end position="616"/>
    </location>
</feature>
<protein>
    <recommendedName>
        <fullName evidence="11">Chromatin modification-related protein</fullName>
    </recommendedName>
</protein>
<dbReference type="EMBL" id="RIBY02000558">
    <property type="protein sequence ID" value="KAH9840424.1"/>
    <property type="molecule type" value="Genomic_DNA"/>
</dbReference>
<dbReference type="OrthoDB" id="5411773at2759"/>
<dbReference type="PROSITE" id="PS01359">
    <property type="entry name" value="ZF_PHD_1"/>
    <property type="match status" value="1"/>
</dbReference>
<dbReference type="Gene3D" id="3.30.40.10">
    <property type="entry name" value="Zinc/RING finger domain, C3HC4 (zinc finger)"/>
    <property type="match status" value="1"/>
</dbReference>
<feature type="site" description="Histone H3K4me3 binding" evidence="8">
    <location>
        <position position="732"/>
    </location>
</feature>
<dbReference type="InterPro" id="IPR019786">
    <property type="entry name" value="Zinc_finger_PHD-type_CS"/>
</dbReference>
<keyword evidence="4 10" id="KW-0863">Zinc-finger</keyword>
<evidence type="ECO:0000256" key="5">
    <source>
        <dbReference type="ARBA" id="ARBA00022833"/>
    </source>
</evidence>
<evidence type="ECO:0000256" key="8">
    <source>
        <dbReference type="PIRSR" id="PIRSR628651-50"/>
    </source>
</evidence>
<dbReference type="AlphaFoldDB" id="A0A9W7W550"/>
<dbReference type="InterPro" id="IPR028651">
    <property type="entry name" value="ING_fam"/>
</dbReference>
<keyword evidence="3 9" id="KW-0479">Metal-binding</keyword>
<dbReference type="Proteomes" id="UP001138500">
    <property type="component" value="Unassembled WGS sequence"/>
</dbReference>
<evidence type="ECO:0000256" key="12">
    <source>
        <dbReference type="SAM" id="MobiDB-lite"/>
    </source>
</evidence>
<evidence type="ECO:0000256" key="9">
    <source>
        <dbReference type="PIRSR" id="PIRSR628651-51"/>
    </source>
</evidence>
<feature type="site" description="Histone H3K4me3 binding" evidence="8">
    <location>
        <position position="744"/>
    </location>
</feature>
<reference evidence="14 15" key="1">
    <citation type="journal article" date="2018" name="IMA Fungus">
        <title>IMA Genome-F 10: Nine draft genome sequences of Claviceps purpurea s.lat., including C. arundinis, C. humidiphila, and C. cf. spartinae, pseudomolecules for the pitch canker pathogen Fusarium circinatum, draft genome of Davidsoniella eucalypti, Grosmannia galeiformis, Quambalaria eucalypti, and Teratosphaeria destructans.</title>
        <authorList>
            <person name="Wingfield B.D."/>
            <person name="Liu M."/>
            <person name="Nguyen H.D."/>
            <person name="Lane F.A."/>
            <person name="Morgan S.W."/>
            <person name="De Vos L."/>
            <person name="Wilken P.M."/>
            <person name="Duong T.A."/>
            <person name="Aylward J."/>
            <person name="Coetzee M.P."/>
            <person name="Dadej K."/>
            <person name="De Beer Z.W."/>
            <person name="Findlay W."/>
            <person name="Havenga M."/>
            <person name="Kolarik M."/>
            <person name="Menzies J.G."/>
            <person name="Naidoo K."/>
            <person name="Pochopski O."/>
            <person name="Shoukouhi P."/>
            <person name="Santana Q.C."/>
            <person name="Seifert K.A."/>
            <person name="Soal N."/>
            <person name="Steenkamp E.T."/>
            <person name="Tatham C.T."/>
            <person name="van der Nest M.A."/>
            <person name="Wingfield M.J."/>
        </authorList>
    </citation>
    <scope>NUCLEOTIDE SEQUENCE [LARGE SCALE GENOMIC DNA]</scope>
    <source>
        <strain evidence="14">CMW44962</strain>
    </source>
</reference>
<gene>
    <name evidence="14" type="ORF">Tdes44962_MAKER07927</name>
</gene>
<dbReference type="GO" id="GO:0070210">
    <property type="term" value="C:Rpd3L-Expanded complex"/>
    <property type="evidence" value="ECO:0007669"/>
    <property type="project" value="TreeGrafter"/>
</dbReference>
<dbReference type="InterPro" id="IPR019787">
    <property type="entry name" value="Znf_PHD-finger"/>
</dbReference>
<evidence type="ECO:0000256" key="7">
    <source>
        <dbReference type="ARBA" id="ARBA00023242"/>
    </source>
</evidence>
<evidence type="ECO:0000256" key="10">
    <source>
        <dbReference type="PROSITE-ProRule" id="PRU00146"/>
    </source>
</evidence>
<dbReference type="PANTHER" id="PTHR10333">
    <property type="entry name" value="INHIBITOR OF GROWTH PROTEIN"/>
    <property type="match status" value="1"/>
</dbReference>
<keyword evidence="6 11" id="KW-0156">Chromatin regulator</keyword>
<dbReference type="GO" id="GO:0033698">
    <property type="term" value="C:Rpd3L complex"/>
    <property type="evidence" value="ECO:0007669"/>
    <property type="project" value="TreeGrafter"/>
</dbReference>
<evidence type="ECO:0000259" key="13">
    <source>
        <dbReference type="PROSITE" id="PS50016"/>
    </source>
</evidence>
<feature type="compositionally biased region" description="Low complexity" evidence="12">
    <location>
        <begin position="543"/>
        <end position="556"/>
    </location>
</feature>
<evidence type="ECO:0000256" key="11">
    <source>
        <dbReference type="RuleBase" id="RU361213"/>
    </source>
</evidence>
<keyword evidence="15" id="KW-1185">Reference proteome</keyword>
<dbReference type="SMART" id="SM01408">
    <property type="entry name" value="ING"/>
    <property type="match status" value="1"/>
</dbReference>
<name>A0A9W7W550_9PEZI</name>
<evidence type="ECO:0000313" key="14">
    <source>
        <dbReference type="EMBL" id="KAH9840424.1"/>
    </source>
</evidence>
<feature type="site" description="Histone H3K4me3 binding" evidence="8">
    <location>
        <position position="736"/>
    </location>
</feature>
<feature type="binding site" evidence="9">
    <location>
        <position position="740"/>
    </location>
    <ligand>
        <name>Zn(2+)</name>
        <dbReference type="ChEBI" id="CHEBI:29105"/>
        <label>2</label>
    </ligand>
</feature>
<dbReference type="CDD" id="cd15505">
    <property type="entry name" value="PHD_ING"/>
    <property type="match status" value="1"/>
</dbReference>
<evidence type="ECO:0000256" key="1">
    <source>
        <dbReference type="ARBA" id="ARBA00004123"/>
    </source>
</evidence>
<dbReference type="Pfam" id="PF12998">
    <property type="entry name" value="ING"/>
    <property type="match status" value="1"/>
</dbReference>
<feature type="compositionally biased region" description="Basic and acidic residues" evidence="12">
    <location>
        <begin position="292"/>
        <end position="324"/>
    </location>
</feature>
<comment type="subunit">
    <text evidence="11">Component of an histone acetyltransferase complex. Interacts with H3K4me3 and to a lesser extent with H3K4me2.</text>
</comment>
<dbReference type="PANTHER" id="PTHR10333:SF42">
    <property type="entry name" value="INHIBITOR OF GROWTH PROTEIN 5"/>
    <property type="match status" value="1"/>
</dbReference>
<keyword evidence="5 9" id="KW-0862">Zinc</keyword>
<feature type="binding site" evidence="9">
    <location>
        <position position="722"/>
    </location>
    <ligand>
        <name>Zn(2+)</name>
        <dbReference type="ChEBI" id="CHEBI:29105"/>
        <label>1</label>
    </ligand>
</feature>
<feature type="binding site" evidence="9">
    <location>
        <position position="749"/>
    </location>
    <ligand>
        <name>Zn(2+)</name>
        <dbReference type="ChEBI" id="CHEBI:29105"/>
        <label>1</label>
    </ligand>
</feature>
<feature type="domain" description="PHD-type" evidence="13">
    <location>
        <begin position="719"/>
        <end position="770"/>
    </location>
</feature>
<sequence>MPPASNVRGETKRTASGRAVRANTTRPMNYYARPFGPLGGATAAGLADQDAHDAASPGFFSALQFFSDAVTALPREVIKQFTQMKEVEAKIHAHHQKMGEAVDALMNLDIPPRRSHTGHATAGGQQQQQQQQSLLSFTASNSINGSANASLINGYPGGQVHSTQGSVSGSVAGEDAAIYETEEELARRKQYLDLRILTHNLLPILDEKNVVLAEANRVLSQQLVRVDSVLPHLDNEISEEARLGSMTHWAYSDNRQKKGASTAAVHASRRDVAAANSLAAAASAIHETEIAQARRDAGREAAKDKPGKGKRAAEHFDSDFDERPKKTHAKVAKSKAAGQPLIGLGIANGEPAKKRRMDKGVVAPAMERSLSAATKATKASRETPRSTPTAEPKKGIKKPPPTKPKRAAASIQNSPALVSSPLHSSFVASSMEPPPGARPQSARLRQNSTATNLRHEKTIDEDGSRPPSAAGVKSNGKANGKRKSPQNETADKDSKTAEDNELKREEANAQDSIERPVVSRTASSNGKGPGRSSKTGTPRTEDAAAMARTRSTRSQRGNARDDSSSEPQTQGRHHQRHTSNSHILKQLAPFNRSPDIDRHRGSDSSSDEDDEQDDEEGRGRRTRGRRSNPTSRPGSRRRTEPDLNAGLSTTPAVNSPAVKAAVDVDAEDEDEAEREDTRIPDAAPASPSLPPPDAPALEADHEIEDEDDDEQDPDDPNADKYCYCNRGSYGEMVACDNEGCAREWFHIGCTELEEAPGEDEVWYCDQCRPLFVKKGGRGAKGKGR</sequence>
<dbReference type="GO" id="GO:0006355">
    <property type="term" value="P:regulation of DNA-templated transcription"/>
    <property type="evidence" value="ECO:0007669"/>
    <property type="project" value="TreeGrafter"/>
</dbReference>
<comment type="domain">
    <text evidence="11">The PHD-type zinc finger mediates the binding to H3K4me3.</text>
</comment>
<feature type="region of interest" description="Disordered" evidence="12">
    <location>
        <begin position="1"/>
        <end position="25"/>
    </location>
</feature>
<dbReference type="InterPro" id="IPR011011">
    <property type="entry name" value="Znf_FYVE_PHD"/>
</dbReference>
<dbReference type="GO" id="GO:0008270">
    <property type="term" value="F:zinc ion binding"/>
    <property type="evidence" value="ECO:0007669"/>
    <property type="project" value="UniProtKB-KW"/>
</dbReference>
<feature type="compositionally biased region" description="Polar residues" evidence="12">
    <location>
        <begin position="520"/>
        <end position="538"/>
    </location>
</feature>
<feature type="compositionally biased region" description="Polar residues" evidence="12">
    <location>
        <begin position="443"/>
        <end position="452"/>
    </location>
</feature>
<feature type="region of interest" description="Disordered" evidence="12">
    <location>
        <begin position="292"/>
        <end position="719"/>
    </location>
</feature>
<evidence type="ECO:0000313" key="15">
    <source>
        <dbReference type="Proteomes" id="UP001138500"/>
    </source>
</evidence>
<evidence type="ECO:0000256" key="3">
    <source>
        <dbReference type="ARBA" id="ARBA00022723"/>
    </source>
</evidence>
<dbReference type="InterPro" id="IPR013083">
    <property type="entry name" value="Znf_RING/FYVE/PHD"/>
</dbReference>
<reference evidence="14 15" key="2">
    <citation type="journal article" date="2021" name="Curr. Genet.">
        <title>Genetic response to nitrogen starvation in the aggressive Eucalyptus foliar pathogen Teratosphaeria destructans.</title>
        <authorList>
            <person name="Havenga M."/>
            <person name="Wingfield B.D."/>
            <person name="Wingfield M.J."/>
            <person name="Dreyer L.L."/>
            <person name="Roets F."/>
            <person name="Aylward J."/>
        </authorList>
    </citation>
    <scope>NUCLEOTIDE SEQUENCE [LARGE SCALE GENOMIC DNA]</scope>
    <source>
        <strain evidence="14">CMW44962</strain>
    </source>
</reference>
<comment type="subcellular location">
    <subcellularLocation>
        <location evidence="1 11">Nucleus</location>
    </subcellularLocation>
</comment>
<evidence type="ECO:0000256" key="4">
    <source>
        <dbReference type="ARBA" id="ARBA00022771"/>
    </source>
</evidence>
<feature type="site" description="Histone H3K4me3 binding" evidence="8">
    <location>
        <position position="721"/>
    </location>
</feature>
<organism evidence="14 15">
    <name type="scientific">Teratosphaeria destructans</name>
    <dbReference type="NCBI Taxonomy" id="418781"/>
    <lineage>
        <taxon>Eukaryota</taxon>
        <taxon>Fungi</taxon>
        <taxon>Dikarya</taxon>
        <taxon>Ascomycota</taxon>
        <taxon>Pezizomycotina</taxon>
        <taxon>Dothideomycetes</taxon>
        <taxon>Dothideomycetidae</taxon>
        <taxon>Mycosphaerellales</taxon>
        <taxon>Teratosphaeriaceae</taxon>
        <taxon>Teratosphaeria</taxon>
    </lineage>
</organism>
<evidence type="ECO:0000256" key="6">
    <source>
        <dbReference type="ARBA" id="ARBA00022853"/>
    </source>
</evidence>
<comment type="caution">
    <text evidence="14">The sequence shown here is derived from an EMBL/GenBank/DDBJ whole genome shotgun (WGS) entry which is preliminary data.</text>
</comment>
<feature type="compositionally biased region" description="Acidic residues" evidence="12">
    <location>
        <begin position="664"/>
        <end position="674"/>
    </location>
</feature>
<feature type="compositionally biased region" description="Basic and acidic residues" evidence="12">
    <location>
        <begin position="489"/>
        <end position="507"/>
    </location>
</feature>